<dbReference type="EMBL" id="AZFW01000039">
    <property type="protein sequence ID" value="KRM27974.1"/>
    <property type="molecule type" value="Genomic_DNA"/>
</dbReference>
<dbReference type="GO" id="GO:0000156">
    <property type="term" value="F:phosphorelay response regulator activity"/>
    <property type="evidence" value="ECO:0007669"/>
    <property type="project" value="TreeGrafter"/>
</dbReference>
<organism evidence="11 12">
    <name type="scientific">Schleiferilactobacillus harbinensis DSM 16991</name>
    <dbReference type="NCBI Taxonomy" id="1122147"/>
    <lineage>
        <taxon>Bacteria</taxon>
        <taxon>Bacillati</taxon>
        <taxon>Bacillota</taxon>
        <taxon>Bacilli</taxon>
        <taxon>Lactobacillales</taxon>
        <taxon>Lactobacillaceae</taxon>
        <taxon>Schleiferilactobacillus</taxon>
    </lineage>
</organism>
<proteinExistence type="predicted"/>
<evidence type="ECO:0000313" key="11">
    <source>
        <dbReference type="EMBL" id="KRM27974.1"/>
    </source>
</evidence>
<evidence type="ECO:0000259" key="10">
    <source>
        <dbReference type="PROSITE" id="PS51755"/>
    </source>
</evidence>
<dbReference type="SUPFAM" id="SSF46894">
    <property type="entry name" value="C-terminal effector domain of the bipartite response regulators"/>
    <property type="match status" value="1"/>
</dbReference>
<keyword evidence="3" id="KW-0805">Transcription regulation</keyword>
<sequence length="217" mass="23924">MDYLIIEDEPTLRQTLATYFARNAAVTAVGSLAAATQAVQQQNYTLIILDLTLPDGDGLAWLQEWQPLLSSKILVLTANDSERTTLQGLALADDYVVKPVSLRILQARIAKLLPPATVTYHGVTLDSTARTVTYAGQPVSLSANEYRLLAYLFAHPNAILTREQLLAAVWDIQDAFVEDNTLTVAIKRLRQKLEAVPSQPQLIKTVRGMGYFLNGED</sequence>
<dbReference type="eggNOG" id="COG0745">
    <property type="taxonomic scope" value="Bacteria"/>
</dbReference>
<dbReference type="Gene3D" id="3.40.50.2300">
    <property type="match status" value="1"/>
</dbReference>
<dbReference type="InterPro" id="IPR011006">
    <property type="entry name" value="CheY-like_superfamily"/>
</dbReference>
<dbReference type="InterPro" id="IPR001867">
    <property type="entry name" value="OmpR/PhoB-type_DNA-bd"/>
</dbReference>
<dbReference type="AlphaFoldDB" id="A0A0R1XL09"/>
<dbReference type="PANTHER" id="PTHR48111:SF1">
    <property type="entry name" value="TWO-COMPONENT RESPONSE REGULATOR ORR33"/>
    <property type="match status" value="1"/>
</dbReference>
<dbReference type="InterPro" id="IPR001789">
    <property type="entry name" value="Sig_transdc_resp-reg_receiver"/>
</dbReference>
<reference evidence="11 12" key="1">
    <citation type="journal article" date="2015" name="Genome Announc.">
        <title>Expanding the biotechnology potential of lactobacilli through comparative genomics of 213 strains and associated genera.</title>
        <authorList>
            <person name="Sun Z."/>
            <person name="Harris H.M."/>
            <person name="McCann A."/>
            <person name="Guo C."/>
            <person name="Argimon S."/>
            <person name="Zhang W."/>
            <person name="Yang X."/>
            <person name="Jeffery I.B."/>
            <person name="Cooney J.C."/>
            <person name="Kagawa T.F."/>
            <person name="Liu W."/>
            <person name="Song Y."/>
            <person name="Salvetti E."/>
            <person name="Wrobel A."/>
            <person name="Rasinkangas P."/>
            <person name="Parkhill J."/>
            <person name="Rea M.C."/>
            <person name="O'Sullivan O."/>
            <person name="Ritari J."/>
            <person name="Douillard F.P."/>
            <person name="Paul Ross R."/>
            <person name="Yang R."/>
            <person name="Briner A.E."/>
            <person name="Felis G.E."/>
            <person name="de Vos W.M."/>
            <person name="Barrangou R."/>
            <person name="Klaenhammer T.R."/>
            <person name="Caufield P.W."/>
            <person name="Cui Y."/>
            <person name="Zhang H."/>
            <person name="O'Toole P.W."/>
        </authorList>
    </citation>
    <scope>NUCLEOTIDE SEQUENCE [LARGE SCALE GENOMIC DNA]</scope>
    <source>
        <strain evidence="11 12">DSM 16991</strain>
    </source>
</reference>
<evidence type="ECO:0000256" key="6">
    <source>
        <dbReference type="ARBA" id="ARBA00023163"/>
    </source>
</evidence>
<feature type="domain" description="Response regulatory" evidence="9">
    <location>
        <begin position="2"/>
        <end position="113"/>
    </location>
</feature>
<dbReference type="RefSeq" id="WP_027827910.1">
    <property type="nucleotide sequence ID" value="NZ_AUEH01000009.1"/>
</dbReference>
<dbReference type="GO" id="GO:0006355">
    <property type="term" value="P:regulation of DNA-templated transcription"/>
    <property type="evidence" value="ECO:0007669"/>
    <property type="project" value="InterPro"/>
</dbReference>
<dbReference type="GO" id="GO:0000976">
    <property type="term" value="F:transcription cis-regulatory region binding"/>
    <property type="evidence" value="ECO:0007669"/>
    <property type="project" value="TreeGrafter"/>
</dbReference>
<dbReference type="InterPro" id="IPR036388">
    <property type="entry name" value="WH-like_DNA-bd_sf"/>
</dbReference>
<dbReference type="GeneID" id="78510966"/>
<dbReference type="InterPro" id="IPR039420">
    <property type="entry name" value="WalR-like"/>
</dbReference>
<feature type="DNA-binding region" description="OmpR/PhoB-type" evidence="8">
    <location>
        <begin position="115"/>
        <end position="215"/>
    </location>
</feature>
<evidence type="ECO:0000256" key="3">
    <source>
        <dbReference type="ARBA" id="ARBA00023015"/>
    </source>
</evidence>
<evidence type="ECO:0000259" key="9">
    <source>
        <dbReference type="PROSITE" id="PS50110"/>
    </source>
</evidence>
<dbReference type="Gene3D" id="1.10.10.10">
    <property type="entry name" value="Winged helix-like DNA-binding domain superfamily/Winged helix DNA-binding domain"/>
    <property type="match status" value="1"/>
</dbReference>
<keyword evidence="1 7" id="KW-0597">Phosphoprotein</keyword>
<dbReference type="OrthoDB" id="9790442at2"/>
<dbReference type="CDD" id="cd00383">
    <property type="entry name" value="trans_reg_C"/>
    <property type="match status" value="1"/>
</dbReference>
<keyword evidence="4 8" id="KW-0238">DNA-binding</keyword>
<dbReference type="PANTHER" id="PTHR48111">
    <property type="entry name" value="REGULATOR OF RPOS"/>
    <property type="match status" value="1"/>
</dbReference>
<dbReference type="PROSITE" id="PS50110">
    <property type="entry name" value="RESPONSE_REGULATORY"/>
    <property type="match status" value="1"/>
</dbReference>
<dbReference type="SMART" id="SM00862">
    <property type="entry name" value="Trans_reg_C"/>
    <property type="match status" value="1"/>
</dbReference>
<comment type="caution">
    <text evidence="11">The sequence shown here is derived from an EMBL/GenBank/DDBJ whole genome shotgun (WGS) entry which is preliminary data.</text>
</comment>
<name>A0A0R1XL09_9LACO</name>
<dbReference type="SUPFAM" id="SSF52172">
    <property type="entry name" value="CheY-like"/>
    <property type="match status" value="1"/>
</dbReference>
<feature type="domain" description="OmpR/PhoB-type" evidence="10">
    <location>
        <begin position="115"/>
        <end position="215"/>
    </location>
</feature>
<evidence type="ECO:0000256" key="5">
    <source>
        <dbReference type="ARBA" id="ARBA00023159"/>
    </source>
</evidence>
<accession>A0A0R1XL09</accession>
<evidence type="ECO:0000256" key="8">
    <source>
        <dbReference type="PROSITE-ProRule" id="PRU01091"/>
    </source>
</evidence>
<gene>
    <name evidence="11" type="ORF">FC91_GL002265</name>
</gene>
<dbReference type="GO" id="GO:0032993">
    <property type="term" value="C:protein-DNA complex"/>
    <property type="evidence" value="ECO:0007669"/>
    <property type="project" value="TreeGrafter"/>
</dbReference>
<evidence type="ECO:0000313" key="12">
    <source>
        <dbReference type="Proteomes" id="UP000050949"/>
    </source>
</evidence>
<dbReference type="GO" id="GO:0005829">
    <property type="term" value="C:cytosol"/>
    <property type="evidence" value="ECO:0007669"/>
    <property type="project" value="TreeGrafter"/>
</dbReference>
<keyword evidence="6" id="KW-0804">Transcription</keyword>
<dbReference type="Pfam" id="PF00072">
    <property type="entry name" value="Response_reg"/>
    <property type="match status" value="1"/>
</dbReference>
<dbReference type="Pfam" id="PF00486">
    <property type="entry name" value="Trans_reg_C"/>
    <property type="match status" value="1"/>
</dbReference>
<dbReference type="PROSITE" id="PS51755">
    <property type="entry name" value="OMPR_PHOB"/>
    <property type="match status" value="1"/>
</dbReference>
<dbReference type="PATRIC" id="fig|1122147.4.peg.2343"/>
<keyword evidence="5" id="KW-0010">Activator</keyword>
<keyword evidence="2" id="KW-0902">Two-component regulatory system</keyword>
<feature type="modified residue" description="4-aspartylphosphate" evidence="7">
    <location>
        <position position="50"/>
    </location>
</feature>
<evidence type="ECO:0000256" key="2">
    <source>
        <dbReference type="ARBA" id="ARBA00023012"/>
    </source>
</evidence>
<dbReference type="SMART" id="SM00448">
    <property type="entry name" value="REC"/>
    <property type="match status" value="1"/>
</dbReference>
<dbReference type="Proteomes" id="UP000050949">
    <property type="component" value="Unassembled WGS sequence"/>
</dbReference>
<protein>
    <submittedName>
        <fullName evidence="11">Response regulator</fullName>
    </submittedName>
</protein>
<evidence type="ECO:0000256" key="4">
    <source>
        <dbReference type="ARBA" id="ARBA00023125"/>
    </source>
</evidence>
<evidence type="ECO:0000256" key="1">
    <source>
        <dbReference type="ARBA" id="ARBA00022553"/>
    </source>
</evidence>
<dbReference type="FunFam" id="1.10.10.10:FF:000018">
    <property type="entry name" value="DNA-binding response regulator ResD"/>
    <property type="match status" value="1"/>
</dbReference>
<dbReference type="InterPro" id="IPR016032">
    <property type="entry name" value="Sig_transdc_resp-reg_C-effctor"/>
</dbReference>
<evidence type="ECO:0000256" key="7">
    <source>
        <dbReference type="PROSITE-ProRule" id="PRU00169"/>
    </source>
</evidence>